<name>A0A8K0GCC2_IGNLU</name>
<dbReference type="EMBL" id="VTPC01007140">
    <property type="protein sequence ID" value="KAF2894314.1"/>
    <property type="molecule type" value="Genomic_DNA"/>
</dbReference>
<dbReference type="OrthoDB" id="7925769at2759"/>
<keyword evidence="2" id="KW-1185">Reference proteome</keyword>
<reference evidence="1" key="1">
    <citation type="submission" date="2019-08" db="EMBL/GenBank/DDBJ databases">
        <title>The genome of the North American firefly Photinus pyralis.</title>
        <authorList>
            <consortium name="Photinus pyralis genome working group"/>
            <person name="Fallon T.R."/>
            <person name="Sander Lower S.E."/>
            <person name="Weng J.-K."/>
        </authorList>
    </citation>
    <scope>NUCLEOTIDE SEQUENCE</scope>
    <source>
        <strain evidence="1">TRF0915ILg1</strain>
        <tissue evidence="1">Whole body</tissue>
    </source>
</reference>
<proteinExistence type="predicted"/>
<organism evidence="1 2">
    <name type="scientific">Ignelater luminosus</name>
    <name type="common">Cucubano</name>
    <name type="synonym">Pyrophorus luminosus</name>
    <dbReference type="NCBI Taxonomy" id="2038154"/>
    <lineage>
        <taxon>Eukaryota</taxon>
        <taxon>Metazoa</taxon>
        <taxon>Ecdysozoa</taxon>
        <taxon>Arthropoda</taxon>
        <taxon>Hexapoda</taxon>
        <taxon>Insecta</taxon>
        <taxon>Pterygota</taxon>
        <taxon>Neoptera</taxon>
        <taxon>Endopterygota</taxon>
        <taxon>Coleoptera</taxon>
        <taxon>Polyphaga</taxon>
        <taxon>Elateriformia</taxon>
        <taxon>Elateroidea</taxon>
        <taxon>Elateridae</taxon>
        <taxon>Agrypninae</taxon>
        <taxon>Pyrophorini</taxon>
        <taxon>Ignelater</taxon>
    </lineage>
</organism>
<protein>
    <submittedName>
        <fullName evidence="1">Uncharacterized protein</fullName>
    </submittedName>
</protein>
<comment type="caution">
    <text evidence="1">The sequence shown here is derived from an EMBL/GenBank/DDBJ whole genome shotgun (WGS) entry which is preliminary data.</text>
</comment>
<feature type="non-terminal residue" evidence="1">
    <location>
        <position position="51"/>
    </location>
</feature>
<dbReference type="AlphaFoldDB" id="A0A8K0GCC2"/>
<sequence length="51" mass="5839">VVIQSYKFASNEYRLFPMRMQLNVCEAIDEDVVGLKSLTKCGNFTGCPFFK</sequence>
<feature type="non-terminal residue" evidence="1">
    <location>
        <position position="1"/>
    </location>
</feature>
<evidence type="ECO:0000313" key="1">
    <source>
        <dbReference type="EMBL" id="KAF2894314.1"/>
    </source>
</evidence>
<gene>
    <name evidence="1" type="ORF">ILUMI_11862</name>
</gene>
<evidence type="ECO:0000313" key="2">
    <source>
        <dbReference type="Proteomes" id="UP000801492"/>
    </source>
</evidence>
<accession>A0A8K0GCC2</accession>
<dbReference type="Proteomes" id="UP000801492">
    <property type="component" value="Unassembled WGS sequence"/>
</dbReference>